<feature type="region of interest" description="Disordered" evidence="1">
    <location>
        <begin position="203"/>
        <end position="228"/>
    </location>
</feature>
<dbReference type="EMBL" id="JACCBD010000001">
    <property type="protein sequence ID" value="NYD26133.1"/>
    <property type="molecule type" value="Genomic_DNA"/>
</dbReference>
<evidence type="ECO:0008006" key="4">
    <source>
        <dbReference type="Google" id="ProtNLM"/>
    </source>
</evidence>
<evidence type="ECO:0000313" key="2">
    <source>
        <dbReference type="EMBL" id="NYD26133.1"/>
    </source>
</evidence>
<evidence type="ECO:0000313" key="3">
    <source>
        <dbReference type="Proteomes" id="UP000586095"/>
    </source>
</evidence>
<keyword evidence="3" id="KW-1185">Reference proteome</keyword>
<reference evidence="2 3" key="1">
    <citation type="submission" date="2020-07" db="EMBL/GenBank/DDBJ databases">
        <title>Sequencing the genomes of 1000 actinobacteria strains.</title>
        <authorList>
            <person name="Klenk H.-P."/>
        </authorList>
    </citation>
    <scope>NUCLEOTIDE SEQUENCE [LARGE SCALE GENOMIC DNA]</scope>
    <source>
        <strain evidence="2 3">DSM 17380</strain>
    </source>
</reference>
<dbReference type="RefSeq" id="WP_185986453.1">
    <property type="nucleotide sequence ID" value="NZ_BAAALZ010000002.1"/>
</dbReference>
<dbReference type="InterPro" id="IPR025447">
    <property type="entry name" value="DUF4192"/>
</dbReference>
<comment type="caution">
    <text evidence="2">The sequence shown here is derived from an EMBL/GenBank/DDBJ whole genome shotgun (WGS) entry which is preliminary data.</text>
</comment>
<dbReference type="Pfam" id="PF13830">
    <property type="entry name" value="DUF4192"/>
    <property type="match status" value="1"/>
</dbReference>
<protein>
    <recommendedName>
        <fullName evidence="4">DUF4192 family protein</fullName>
    </recommendedName>
</protein>
<name>A0A852QV38_9MICO</name>
<organism evidence="2 3">
    <name type="scientific">Leucobacter aridicollis</name>
    <dbReference type="NCBI Taxonomy" id="283878"/>
    <lineage>
        <taxon>Bacteria</taxon>
        <taxon>Bacillati</taxon>
        <taxon>Actinomycetota</taxon>
        <taxon>Actinomycetes</taxon>
        <taxon>Micrococcales</taxon>
        <taxon>Microbacteriaceae</taxon>
        <taxon>Leucobacter</taxon>
    </lineage>
</organism>
<sequence>MHQPQISHTHSDPTLAPHAEPTSPPVIRCETTADFLAALPRLVGFTAPDSLFIVLFSGSRAHGAMRVDLPDDEAPTTLDAYIAELIGWVAHAQQRHGTSRPAIVVSSALSFADAGEIPWRRLAGRLDAGLERAGISPRELCCLAPDGWASYLDLAAPPDGYPLSIIDASAAAPTSSPPTLADLGRLRRVPRSERAAFARALTRERSKRAHPSFGSFSAAHEPQPANDRRERHLRERLGPLFAPGHRTPAECASLVIDLCTDDGWACAFGELTAAAFAAHHADTSRADESRVDDTSRAGDMSRADDAARAPTRAALGRVVAASDTLAFIAPLVPRDDRAAIVALCALAWWLRGLESVAAQHIAAARRLDAGHRVVGLADEVIRSGSFPLTTRRST</sequence>
<accession>A0A852QV38</accession>
<feature type="region of interest" description="Disordered" evidence="1">
    <location>
        <begin position="1"/>
        <end position="26"/>
    </location>
</feature>
<dbReference type="AlphaFoldDB" id="A0A852QV38"/>
<evidence type="ECO:0000256" key="1">
    <source>
        <dbReference type="SAM" id="MobiDB-lite"/>
    </source>
</evidence>
<proteinExistence type="predicted"/>
<dbReference type="Proteomes" id="UP000586095">
    <property type="component" value="Unassembled WGS sequence"/>
</dbReference>
<gene>
    <name evidence="2" type="ORF">BJ960_000936</name>
</gene>
<feature type="region of interest" description="Disordered" evidence="1">
    <location>
        <begin position="282"/>
        <end position="307"/>
    </location>
</feature>